<dbReference type="InterPro" id="IPR021795">
    <property type="entry name" value="DUF3363"/>
</dbReference>
<dbReference type="Pfam" id="PF03432">
    <property type="entry name" value="Relaxase"/>
    <property type="match status" value="1"/>
</dbReference>
<evidence type="ECO:0000313" key="3">
    <source>
        <dbReference type="EMBL" id="MDV5823427.1"/>
    </source>
</evidence>
<proteinExistence type="predicted"/>
<comment type="caution">
    <text evidence="3">The sequence shown here is derived from an EMBL/GenBank/DDBJ whole genome shotgun (WGS) entry which is preliminary data.</text>
</comment>
<accession>A0ABU3ZVQ0</accession>
<organism evidence="3 4">
    <name type="scientific">Sphingobium naphthae</name>
    <dbReference type="NCBI Taxonomy" id="1886786"/>
    <lineage>
        <taxon>Bacteria</taxon>
        <taxon>Pseudomonadati</taxon>
        <taxon>Pseudomonadota</taxon>
        <taxon>Alphaproteobacteria</taxon>
        <taxon>Sphingomonadales</taxon>
        <taxon>Sphingomonadaceae</taxon>
        <taxon>Sphingobium</taxon>
    </lineage>
</organism>
<keyword evidence="4" id="KW-1185">Reference proteome</keyword>
<dbReference type="InterPro" id="IPR006605">
    <property type="entry name" value="G2_nidogen/fibulin_G2F"/>
</dbReference>
<feature type="domain" description="Nidogen G2 beta-barrel" evidence="2">
    <location>
        <begin position="560"/>
        <end position="649"/>
    </location>
</feature>
<dbReference type="RefSeq" id="WP_317516408.1">
    <property type="nucleotide sequence ID" value="NZ_JAPTHD010000002.1"/>
</dbReference>
<evidence type="ECO:0000256" key="1">
    <source>
        <dbReference type="SAM" id="MobiDB-lite"/>
    </source>
</evidence>
<dbReference type="PROSITE" id="PS50993">
    <property type="entry name" value="NIDOGEN_G2"/>
    <property type="match status" value="1"/>
</dbReference>
<dbReference type="Proteomes" id="UP001185984">
    <property type="component" value="Unassembled WGS sequence"/>
</dbReference>
<evidence type="ECO:0000313" key="4">
    <source>
        <dbReference type="Proteomes" id="UP001185984"/>
    </source>
</evidence>
<evidence type="ECO:0000259" key="2">
    <source>
        <dbReference type="PROSITE" id="PS50993"/>
    </source>
</evidence>
<feature type="region of interest" description="Disordered" evidence="1">
    <location>
        <begin position="27"/>
        <end position="46"/>
    </location>
</feature>
<protein>
    <submittedName>
        <fullName evidence="3">DUF3363 domain-containing protein</fullName>
    </submittedName>
</protein>
<dbReference type="Pfam" id="PF11843">
    <property type="entry name" value="DUF3363"/>
    <property type="match status" value="1"/>
</dbReference>
<dbReference type="InterPro" id="IPR005094">
    <property type="entry name" value="Endonuclease_MobA/VirD2"/>
</dbReference>
<dbReference type="EMBL" id="JAPTHD010000002">
    <property type="protein sequence ID" value="MDV5823427.1"/>
    <property type="molecule type" value="Genomic_DNA"/>
</dbReference>
<reference evidence="4" key="1">
    <citation type="journal article" date="2022" name="J Environ Chem Eng">
        <title>Biodegradation of petroleum oil using a constructed nonpathogenic and heavy metal-tolerant bacterial consortium isolated from marine sponges.</title>
        <authorList>
            <person name="Dechsakulwatana C."/>
            <person name="Rungsihiranrut A."/>
            <person name="Muangchinda C."/>
            <person name="Ningthoujam R."/>
            <person name="Klankeo P."/>
            <person name="Pinyakong O."/>
        </authorList>
    </citation>
    <scope>NUCLEOTIDE SEQUENCE [LARGE SCALE GENOMIC DNA]</scope>
    <source>
        <strain evidence="4">MO2-4</strain>
    </source>
</reference>
<gene>
    <name evidence="3" type="ORF">O0R41_07440</name>
</gene>
<sequence length="649" mass="71903">MDDGFDVWLGQIGKERPLRHDLRRAVNQAGGSRLSRGTGKSRFTGVRTGRGVAAGRMLGDASRRGGPGARRVIVKARFVKLAGKGAKAAAAHLAYLQRDGTSREGERGTLYGPDSERVDGKAFLEHGAGDRHQFRFIVAPEDGEQYADLRPVTRRLMQQMEQDLGTGLEWVAVDHFNTGHSHTHIVVRGVDEKGRSLVIARDYISQGIAARACEIVSRDLGPRTEREIAAANEREVAQERFTRIDRRLLSDLDHDGMASAWHADPAERALRAARLGTLRSMSLATEEGKGRYRLDPGLETKLRAMGRSGDIIATMHERLRGHPEVLAQDYAIHDAARDQPVVGRVLDRGLSDEHADRHYLIFEATDGRTLFVDLGEDIAEGARRGGLVRVSSVEVGLRKADRTIADIAAAQGGRYSADLHLAHDPAATDRFAQAHERRLEALRRDGASVSRAVDGTWTIGPDYLDEARRHEERQAMRQPVKVEVLADRPLEQLVRHDGPTWLDRQCIASEPERLQGRMGSEVEATVRQRRQWLVKQGLAKQDGNATRYRSDLIATLRQRELSRVGAQLSGELGLRFTPMEGGRVEGVYRQAVDIGGEKYAVIAKSKEFTLVPWRPVLEKQLGRSVAGVIERSGSVDWSFGRQRSGPQIG</sequence>
<name>A0ABU3ZVQ0_9SPHN</name>